<evidence type="ECO:0000313" key="7">
    <source>
        <dbReference type="Proteomes" id="UP000276417"/>
    </source>
</evidence>
<keyword evidence="3 4" id="KW-0786">Thiamine pyrophosphate</keyword>
<dbReference type="EMBL" id="CP034185">
    <property type="protein sequence ID" value="AZI44668.1"/>
    <property type="molecule type" value="Genomic_DNA"/>
</dbReference>
<feature type="domain" description="Dehydrogenase E1 component" evidence="5">
    <location>
        <begin position="45"/>
        <end position="330"/>
    </location>
</feature>
<dbReference type="EC" id="1.2.4.1" evidence="4"/>
<dbReference type="GO" id="GO:0004739">
    <property type="term" value="F:pyruvate dehydrogenase (acetyl-transferring) activity"/>
    <property type="evidence" value="ECO:0007669"/>
    <property type="project" value="UniProtKB-UniRule"/>
</dbReference>
<dbReference type="AlphaFoldDB" id="A0A3G8YHA0"/>
<keyword evidence="6" id="KW-0614">Plasmid</keyword>
<comment type="catalytic activity">
    <reaction evidence="4">
        <text>N(6)-[(R)-lipoyl]-L-lysyl-[protein] + pyruvate + H(+) = N(6)-[(R)-S(8)-acetyldihydrolipoyl]-L-lysyl-[protein] + CO2</text>
        <dbReference type="Rhea" id="RHEA:19189"/>
        <dbReference type="Rhea" id="RHEA-COMP:10474"/>
        <dbReference type="Rhea" id="RHEA-COMP:10478"/>
        <dbReference type="ChEBI" id="CHEBI:15361"/>
        <dbReference type="ChEBI" id="CHEBI:15378"/>
        <dbReference type="ChEBI" id="CHEBI:16526"/>
        <dbReference type="ChEBI" id="CHEBI:83099"/>
        <dbReference type="ChEBI" id="CHEBI:83111"/>
        <dbReference type="EC" id="1.2.4.1"/>
    </reaction>
</comment>
<dbReference type="NCBIfam" id="TIGR03181">
    <property type="entry name" value="PDH_E1_alph_x"/>
    <property type="match status" value="1"/>
</dbReference>
<dbReference type="InterPro" id="IPR029061">
    <property type="entry name" value="THDP-binding"/>
</dbReference>
<geneLocation type="plasmid" evidence="6 7">
    <name>unnamed1</name>
</geneLocation>
<dbReference type="Pfam" id="PF00676">
    <property type="entry name" value="E1_dh"/>
    <property type="match status" value="1"/>
</dbReference>
<dbReference type="Gene3D" id="3.40.50.970">
    <property type="match status" value="1"/>
</dbReference>
<evidence type="ECO:0000256" key="1">
    <source>
        <dbReference type="ARBA" id="ARBA00001964"/>
    </source>
</evidence>
<dbReference type="InterPro" id="IPR017596">
    <property type="entry name" value="PdhA/BkdA"/>
</dbReference>
<dbReference type="SUPFAM" id="SSF52518">
    <property type="entry name" value="Thiamin diphosphate-binding fold (THDP-binding)"/>
    <property type="match status" value="1"/>
</dbReference>
<evidence type="ECO:0000256" key="4">
    <source>
        <dbReference type="RuleBase" id="RU366007"/>
    </source>
</evidence>
<keyword evidence="4 6" id="KW-0670">Pyruvate</keyword>
<name>A0A3G8YHA0_9DEIO</name>
<dbReference type="InterPro" id="IPR001017">
    <property type="entry name" value="DH_E1"/>
</dbReference>
<evidence type="ECO:0000313" key="6">
    <source>
        <dbReference type="EMBL" id="AZI44668.1"/>
    </source>
</evidence>
<dbReference type="InterPro" id="IPR050771">
    <property type="entry name" value="Alpha-ketoacid_DH_E1_comp"/>
</dbReference>
<dbReference type="PANTHER" id="PTHR43380">
    <property type="entry name" value="2-OXOISOVALERATE DEHYDROGENASE SUBUNIT ALPHA, MITOCHONDRIAL"/>
    <property type="match status" value="1"/>
</dbReference>
<comment type="subunit">
    <text evidence="4">Heterodimer of an alpha and a beta chain.</text>
</comment>
<reference evidence="6 7" key="1">
    <citation type="submission" date="2018-11" db="EMBL/GenBank/DDBJ databases">
        <title>Deinococcus shelandsis sp. nov., isolated from South Shetland Islands soil of Antarctica.</title>
        <authorList>
            <person name="Tian J."/>
        </authorList>
    </citation>
    <scope>NUCLEOTIDE SEQUENCE [LARGE SCALE GENOMIC DNA]</scope>
    <source>
        <strain evidence="6 7">S14-83T</strain>
        <plasmid evidence="6 7">unnamed1</plasmid>
    </source>
</reference>
<dbReference type="Proteomes" id="UP000276417">
    <property type="component" value="Plasmid unnamed1"/>
</dbReference>
<comment type="function">
    <text evidence="4">The pyruvate dehydrogenase complex catalyzes the overall conversion of pyruvate to acetyl-CoA and CO(2). It contains multiple copies of three enzymatic components: pyruvate dehydrogenase (E1), dihydrolipoamide acetyltransferase (E2) and lipoamide dehydrogenase (E3).</text>
</comment>
<protein>
    <recommendedName>
        <fullName evidence="4">Pyruvate dehydrogenase E1 component subunit alpha</fullName>
        <ecNumber evidence="4">1.2.4.1</ecNumber>
    </recommendedName>
</protein>
<comment type="cofactor">
    <cofactor evidence="1 4">
        <name>thiamine diphosphate</name>
        <dbReference type="ChEBI" id="CHEBI:58937"/>
    </cofactor>
</comment>
<dbReference type="CDD" id="cd02000">
    <property type="entry name" value="TPP_E1_PDC_ADC_BCADC"/>
    <property type="match status" value="1"/>
</dbReference>
<dbReference type="PANTHER" id="PTHR43380:SF1">
    <property type="entry name" value="2-OXOISOVALERATE DEHYDROGENASE SUBUNIT ALPHA, MITOCHONDRIAL"/>
    <property type="match status" value="1"/>
</dbReference>
<organism evidence="6 7">
    <name type="scientific">Deinococcus psychrotolerans</name>
    <dbReference type="NCBI Taxonomy" id="2489213"/>
    <lineage>
        <taxon>Bacteria</taxon>
        <taxon>Thermotogati</taxon>
        <taxon>Deinococcota</taxon>
        <taxon>Deinococci</taxon>
        <taxon>Deinococcales</taxon>
        <taxon>Deinococcaceae</taxon>
        <taxon>Deinococcus</taxon>
    </lineage>
</organism>
<dbReference type="RefSeq" id="WP_124874530.1">
    <property type="nucleotide sequence ID" value="NZ_CP034185.1"/>
</dbReference>
<evidence type="ECO:0000256" key="2">
    <source>
        <dbReference type="ARBA" id="ARBA00023002"/>
    </source>
</evidence>
<evidence type="ECO:0000259" key="5">
    <source>
        <dbReference type="Pfam" id="PF00676"/>
    </source>
</evidence>
<keyword evidence="7" id="KW-1185">Reference proteome</keyword>
<accession>A0A3G8YHA0</accession>
<gene>
    <name evidence="6" type="primary">pdhA</name>
    <name evidence="6" type="ORF">EHF33_17380</name>
</gene>
<dbReference type="GO" id="GO:0009083">
    <property type="term" value="P:branched-chain amino acid catabolic process"/>
    <property type="evidence" value="ECO:0007669"/>
    <property type="project" value="TreeGrafter"/>
</dbReference>
<proteinExistence type="predicted"/>
<evidence type="ECO:0000256" key="3">
    <source>
        <dbReference type="ARBA" id="ARBA00023052"/>
    </source>
</evidence>
<keyword evidence="2 4" id="KW-0560">Oxidoreductase</keyword>
<dbReference type="KEGG" id="dph:EHF33_17380"/>
<sequence length="360" mass="39397">MTAALTLPPDPRLEGTLSVLSPSGELLRPDLVPSDEILLKLYNGMRRARVFDDRAMVLQRQGKLGVYPCFGGMEATQVGAALALQDGDWVLPTYRGTALAMMRGMTLAQILLAWRGHPAGYQVDPKLHILPFYIPIANQIPHTAGIALAEKRRGTGLLAMSFIGDGGTSEGDFHVGVNFAGAFCAPAIFVIENNGWAISTPTSVQTAAKNLASRAEGYGMPGIRVDGNDVLAMYHVTREAAERARRGEGPTLIEAITYRILPHTSSDDPKRYRQETEADAWRGRDPGMRLRAYLESRGMWSEEQEQDVMKGMEAEIKAAMLEADQAAPIEPEALLEHIYAEPLAEMKDQLAEIRALEALK</sequence>
<dbReference type="OrthoDB" id="9766715at2"/>